<evidence type="ECO:0000313" key="5">
    <source>
        <dbReference type="Proteomes" id="UP000008963"/>
    </source>
</evidence>
<dbReference type="HOGENOM" id="CLU_084443_0_0_7"/>
<accession>E1X4U3</accession>
<dbReference type="Proteomes" id="UP000008963">
    <property type="component" value="Chromosome"/>
</dbReference>
<organism evidence="4 5">
    <name type="scientific">Halobacteriovorax marinus (strain ATCC BAA-682 / DSM 15412 / SJ)</name>
    <name type="common">Bacteriovorax marinus</name>
    <dbReference type="NCBI Taxonomy" id="862908"/>
    <lineage>
        <taxon>Bacteria</taxon>
        <taxon>Pseudomonadati</taxon>
        <taxon>Bdellovibrionota</taxon>
        <taxon>Bacteriovoracia</taxon>
        <taxon>Bacteriovoracales</taxon>
        <taxon>Halobacteriovoraceae</taxon>
        <taxon>Halobacteriovorax</taxon>
    </lineage>
</organism>
<dbReference type="KEGG" id="bmx:BMS_2373"/>
<keyword evidence="3" id="KW-0378">Hydrolase</keyword>
<evidence type="ECO:0000256" key="3">
    <source>
        <dbReference type="ARBA" id="ARBA00022801"/>
    </source>
</evidence>
<evidence type="ECO:0000313" key="4">
    <source>
        <dbReference type="EMBL" id="CBW27169.1"/>
    </source>
</evidence>
<dbReference type="PATRIC" id="fig|862908.3.peg.2259"/>
<dbReference type="STRING" id="862908.BMS_2373"/>
<keyword evidence="5" id="KW-1185">Reference proteome</keyword>
<dbReference type="InterPro" id="IPR044925">
    <property type="entry name" value="His-Me_finger_sf"/>
</dbReference>
<dbReference type="GO" id="GO:0016787">
    <property type="term" value="F:hydrolase activity"/>
    <property type="evidence" value="ECO:0007669"/>
    <property type="project" value="UniProtKB-KW"/>
</dbReference>
<reference evidence="5" key="1">
    <citation type="journal article" date="2013" name="ISME J.">
        <title>A small predatory core genome in the divergent marine Bacteriovorax marinus SJ and the terrestrial Bdellovibrio bacteriovorus.</title>
        <authorList>
            <person name="Crossman L.C."/>
            <person name="Chen H."/>
            <person name="Cerdeno-Tarraga A.M."/>
            <person name="Brooks K."/>
            <person name="Quail M.A."/>
            <person name="Pineiro S.A."/>
            <person name="Hobley L."/>
            <person name="Sockett R.E."/>
            <person name="Bentley S.D."/>
            <person name="Parkhill J."/>
            <person name="Williams H.N."/>
            <person name="Stine O.C."/>
        </authorList>
    </citation>
    <scope>NUCLEOTIDE SEQUENCE [LARGE SCALE GENOMIC DNA]</scope>
    <source>
        <strain evidence="5">ATCC BAA-682 / DSM 15412 / SJ</strain>
    </source>
</reference>
<dbReference type="GO" id="GO:0004519">
    <property type="term" value="F:endonuclease activity"/>
    <property type="evidence" value="ECO:0007669"/>
    <property type="project" value="UniProtKB-KW"/>
</dbReference>
<comment type="similarity">
    <text evidence="1">Belongs to the EndA/NucM nuclease family.</text>
</comment>
<dbReference type="PANTHER" id="PTHR33607:SF2">
    <property type="entry name" value="ENDONUCLEASE-1"/>
    <property type="match status" value="1"/>
</dbReference>
<dbReference type="PANTHER" id="PTHR33607">
    <property type="entry name" value="ENDONUCLEASE-1"/>
    <property type="match status" value="1"/>
</dbReference>
<keyword evidence="2" id="KW-0540">Nuclease</keyword>
<evidence type="ECO:0000256" key="1">
    <source>
        <dbReference type="ARBA" id="ARBA00006429"/>
    </source>
</evidence>
<dbReference type="eggNOG" id="COG2356">
    <property type="taxonomic scope" value="Bacteria"/>
</dbReference>
<evidence type="ECO:0000256" key="2">
    <source>
        <dbReference type="ARBA" id="ARBA00022722"/>
    </source>
</evidence>
<sequence length="269" mass="30474">MKFYGNSPRFDAPHKLGYLVKSIAPICALLILTLASGNSYARNQSCEATWKKLTSSKEIKAKFKKLIGICDRDAKRILGPMSRQSRSLSYRSAREKMFGAVDNHGGKVCSVYSSECLRTNSIPDHRVMNAEHTWPKSKGASKKPAVSDLHHIFPANSEVNSIRSSYPFCEAQEVKWTNNMSSLGSVRGLGTCFEPPKEHRGNIARAMFYFSVRYSQSIKDVEESFLRKWHYDDPVDQNEKDRNSEIQRLQGNSNPFIEQPGLVEVIENF</sequence>
<keyword evidence="4" id="KW-0255">Endonuclease</keyword>
<name>E1X4U3_HALMS</name>
<gene>
    <name evidence="4" type="ordered locus">BMS_2373</name>
</gene>
<dbReference type="InterPro" id="IPR007346">
    <property type="entry name" value="Endonuclease-I"/>
</dbReference>
<protein>
    <submittedName>
        <fullName evidence="4">Endonuclease</fullName>
    </submittedName>
</protein>
<dbReference type="AlphaFoldDB" id="E1X4U3"/>
<dbReference type="SUPFAM" id="SSF54060">
    <property type="entry name" value="His-Me finger endonucleases"/>
    <property type="match status" value="1"/>
</dbReference>
<dbReference type="Pfam" id="PF04231">
    <property type="entry name" value="Endonuclease_1"/>
    <property type="match status" value="1"/>
</dbReference>
<dbReference type="EMBL" id="FQ312005">
    <property type="protein sequence ID" value="CBW27169.1"/>
    <property type="molecule type" value="Genomic_DNA"/>
</dbReference>
<proteinExistence type="inferred from homology"/>